<reference evidence="1" key="1">
    <citation type="journal article" date="2021" name="Environ. Microbiol.">
        <title>Cryptic niche differentiation of novel sediment ecotypes of Rugeria pomeroyi correlates with nitrate respiration.</title>
        <authorList>
            <person name="Lin X."/>
            <person name="McNichol J."/>
            <person name="Chu X."/>
            <person name="Qian Y."/>
            <person name="Luo H."/>
        </authorList>
    </citation>
    <scope>NUCLEOTIDE SEQUENCE</scope>
    <source>
        <strain evidence="1">SZCCDBB064</strain>
    </source>
</reference>
<organism evidence="1 2">
    <name type="scientific">Ruegeria pomeroyi</name>
    <dbReference type="NCBI Taxonomy" id="89184"/>
    <lineage>
        <taxon>Bacteria</taxon>
        <taxon>Pseudomonadati</taxon>
        <taxon>Pseudomonadota</taxon>
        <taxon>Alphaproteobacteria</taxon>
        <taxon>Rhodobacterales</taxon>
        <taxon>Roseobacteraceae</taxon>
        <taxon>Ruegeria</taxon>
    </lineage>
</organism>
<dbReference type="RefSeq" id="WP_234221570.1">
    <property type="nucleotide sequence ID" value="NZ_JAGQAF010000015.1"/>
</dbReference>
<dbReference type="EMBL" id="JAGQAF010000015">
    <property type="protein sequence ID" value="MCE8539641.1"/>
    <property type="molecule type" value="Genomic_DNA"/>
</dbReference>
<dbReference type="GO" id="GO:0016853">
    <property type="term" value="F:isomerase activity"/>
    <property type="evidence" value="ECO:0007669"/>
    <property type="project" value="UniProtKB-KW"/>
</dbReference>
<dbReference type="Proteomes" id="UP000813672">
    <property type="component" value="Unassembled WGS sequence"/>
</dbReference>
<protein>
    <submittedName>
        <fullName evidence="1">N-(5'-phosphoribosyl)anthranilate isomerase</fullName>
    </submittedName>
</protein>
<gene>
    <name evidence="1" type="ORF">KBY27_19450</name>
</gene>
<dbReference type="AlphaFoldDB" id="A0A9Q3ZQE6"/>
<evidence type="ECO:0000313" key="2">
    <source>
        <dbReference type="Proteomes" id="UP000813672"/>
    </source>
</evidence>
<sequence>MNVALPPQSPEQWFDHLFTAKSARSGGVVRRKVRDMERMVGREVFLAEIRRRGFAAVENAGQVIVFCNAEPVRLITARAQTFSESL</sequence>
<comment type="caution">
    <text evidence="1">The sequence shown here is derived from an EMBL/GenBank/DDBJ whole genome shotgun (WGS) entry which is preliminary data.</text>
</comment>
<keyword evidence="1" id="KW-0413">Isomerase</keyword>
<proteinExistence type="predicted"/>
<accession>A0A9Q3ZQE6</accession>
<name>A0A9Q3ZQE6_9RHOB</name>
<evidence type="ECO:0000313" key="1">
    <source>
        <dbReference type="EMBL" id="MCE8539641.1"/>
    </source>
</evidence>